<evidence type="ECO:0000256" key="5">
    <source>
        <dbReference type="ARBA" id="ARBA00047942"/>
    </source>
</evidence>
<feature type="region of interest" description="Disordered" evidence="6">
    <location>
        <begin position="1"/>
        <end position="46"/>
    </location>
</feature>
<dbReference type="STRING" id="52.CMC5_034860"/>
<keyword evidence="2" id="KW-0489">Methyltransferase</keyword>
<evidence type="ECO:0000256" key="6">
    <source>
        <dbReference type="SAM" id="MobiDB-lite"/>
    </source>
</evidence>
<accession>A0A0K1EEQ8</accession>
<dbReference type="Proteomes" id="UP000067626">
    <property type="component" value="Chromosome"/>
</dbReference>
<evidence type="ECO:0000259" key="7">
    <source>
        <dbReference type="Pfam" id="PF07669"/>
    </source>
</evidence>
<protein>
    <recommendedName>
        <fullName evidence="1">site-specific DNA-methyltransferase (adenine-specific)</fullName>
        <ecNumber evidence="1">2.1.1.72</ecNumber>
    </recommendedName>
</protein>
<evidence type="ECO:0000256" key="3">
    <source>
        <dbReference type="ARBA" id="ARBA00022679"/>
    </source>
</evidence>
<organism evidence="8 9">
    <name type="scientific">Chondromyces crocatus</name>
    <dbReference type="NCBI Taxonomy" id="52"/>
    <lineage>
        <taxon>Bacteria</taxon>
        <taxon>Pseudomonadati</taxon>
        <taxon>Myxococcota</taxon>
        <taxon>Polyangia</taxon>
        <taxon>Polyangiales</taxon>
        <taxon>Polyangiaceae</taxon>
        <taxon>Chondromyces</taxon>
    </lineage>
</organism>
<proteinExistence type="predicted"/>
<evidence type="ECO:0000256" key="4">
    <source>
        <dbReference type="ARBA" id="ARBA00022691"/>
    </source>
</evidence>
<dbReference type="GO" id="GO:0032259">
    <property type="term" value="P:methylation"/>
    <property type="evidence" value="ECO:0007669"/>
    <property type="project" value="UniProtKB-KW"/>
</dbReference>
<dbReference type="InterPro" id="IPR011639">
    <property type="entry name" value="MethylTrfase_TaqI-like_dom"/>
</dbReference>
<keyword evidence="9" id="KW-1185">Reference proteome</keyword>
<keyword evidence="3" id="KW-0808">Transferase</keyword>
<dbReference type="InterPro" id="IPR050953">
    <property type="entry name" value="N4_N6_ade-DNA_methylase"/>
</dbReference>
<gene>
    <name evidence="8" type="ORF">CMC5_034860</name>
</gene>
<dbReference type="SUPFAM" id="SSF53335">
    <property type="entry name" value="S-adenosyl-L-methionine-dependent methyltransferases"/>
    <property type="match status" value="1"/>
</dbReference>
<dbReference type="AlphaFoldDB" id="A0A0K1EEQ8"/>
<dbReference type="InterPro" id="IPR029063">
    <property type="entry name" value="SAM-dependent_MTases_sf"/>
</dbReference>
<dbReference type="Pfam" id="PF07669">
    <property type="entry name" value="Eco57I"/>
    <property type="match status" value="1"/>
</dbReference>
<dbReference type="PANTHER" id="PTHR33841">
    <property type="entry name" value="DNA METHYLTRANSFERASE YEEA-RELATED"/>
    <property type="match status" value="1"/>
</dbReference>
<name>A0A0K1EEQ8_CHOCO</name>
<evidence type="ECO:0000313" key="9">
    <source>
        <dbReference type="Proteomes" id="UP000067626"/>
    </source>
</evidence>
<dbReference type="PANTHER" id="PTHR33841:SF1">
    <property type="entry name" value="DNA METHYLTRANSFERASE A"/>
    <property type="match status" value="1"/>
</dbReference>
<evidence type="ECO:0000256" key="2">
    <source>
        <dbReference type="ARBA" id="ARBA00022603"/>
    </source>
</evidence>
<dbReference type="PRINTS" id="PR00507">
    <property type="entry name" value="N12N6MTFRASE"/>
</dbReference>
<dbReference type="EMBL" id="CP012159">
    <property type="protein sequence ID" value="AKT39339.1"/>
    <property type="molecule type" value="Genomic_DNA"/>
</dbReference>
<dbReference type="GO" id="GO:0006304">
    <property type="term" value="P:DNA modification"/>
    <property type="evidence" value="ECO:0007669"/>
    <property type="project" value="InterPro"/>
</dbReference>
<keyword evidence="4" id="KW-0949">S-adenosyl-L-methionine</keyword>
<comment type="catalytic activity">
    <reaction evidence="5">
        <text>a 2'-deoxyadenosine in DNA + S-adenosyl-L-methionine = an N(6)-methyl-2'-deoxyadenosine in DNA + S-adenosyl-L-homocysteine + H(+)</text>
        <dbReference type="Rhea" id="RHEA:15197"/>
        <dbReference type="Rhea" id="RHEA-COMP:12418"/>
        <dbReference type="Rhea" id="RHEA-COMP:12419"/>
        <dbReference type="ChEBI" id="CHEBI:15378"/>
        <dbReference type="ChEBI" id="CHEBI:57856"/>
        <dbReference type="ChEBI" id="CHEBI:59789"/>
        <dbReference type="ChEBI" id="CHEBI:90615"/>
        <dbReference type="ChEBI" id="CHEBI:90616"/>
        <dbReference type="EC" id="2.1.1.72"/>
    </reaction>
</comment>
<evidence type="ECO:0000256" key="1">
    <source>
        <dbReference type="ARBA" id="ARBA00011900"/>
    </source>
</evidence>
<reference evidence="8 9" key="1">
    <citation type="submission" date="2015-07" db="EMBL/GenBank/DDBJ databases">
        <title>Genome analysis of myxobacterium Chondromyces crocatus Cm c5 reveals a high potential for natural compound synthesis and the genetic basis for the loss of fruiting body formation.</title>
        <authorList>
            <person name="Zaburannyi N."/>
            <person name="Bunk B."/>
            <person name="Maier J."/>
            <person name="Overmann J."/>
            <person name="Mueller R."/>
        </authorList>
    </citation>
    <scope>NUCLEOTIDE SEQUENCE [LARGE SCALE GENOMIC DNA]</scope>
    <source>
        <strain evidence="8 9">Cm c5</strain>
    </source>
</reference>
<sequence length="879" mass="95113">MLPRVLPTLPVTGGEDCQSDGKLDRGDSRPVARIKASPSVGPSQARPARRFRDHALLALRELGEAFLQADVNAGGRLLAGQEALLTRGLTTVLLRLLVLLVVERVAPERLVLSTLFSTPERAWSALLALTRAVHGGAHTPTGAALPLPHGGCLFDPHLHPFLEGRPAGSKDELPEAPTLPTVPDAVLRRVLSHLAAPEVHPEDPSLGVDRLGALHEGLLGVELKLDGAGGFSITAGDARRRAGAHYTSRTMARAIVSRALAPLLAEARTPAAILALRICDPAMGAGAFLLETCRELAEALLTAWEDAGVTHGLETAEARRAQAHYLVAQHALHGVDKDPLAVDIARISLGLFALGPDGRPPFLAHALQRGDAILGLDRAQIAALTPRRRHAREDPVAIEALERATASAAASRRALREGTLTREHALACADQALIPTRHLADTILATFLWAERRARPRVLAKLPPLVPRLLEGDLDPELTHRLDKLRERHGPLHWELEFADVFAERGGFDAFVGNPPWVAYAGRAAQPIANPLRDLHAELSTAFSGYRTLQGLFVHRMATLLRPGGRLGLVLPTSMSDLAGYEPTRRAHDALCRADEALPDFGERAFEGVFQPSMGLLSTRRHASPSAPRPPSSRWHLASSDLDARTAELLARLDTLPRLSPRLFGERGFQTSAADTRKLVLQPDATHTVGLRAGSDVAPCLLKPPRFYCDPDAFDTRFRPAQEWRTVDLLIRQTARFPLAALSDGQAFRNSILAGFADEQYGAHFLLLYLNSTPVRWVHYHRQRDARQGMPQVKISHLRALPAPPADHPAVHALSALGRRLGDRNEGITAAEQEAIDGLVSDALSLDDEARALVGSWWEVVQRGSRPARGASPASPEAT</sequence>
<dbReference type="EC" id="2.1.1.72" evidence="1"/>
<evidence type="ECO:0000313" key="8">
    <source>
        <dbReference type="EMBL" id="AKT39339.1"/>
    </source>
</evidence>
<dbReference type="GO" id="GO:0009007">
    <property type="term" value="F:site-specific DNA-methyltransferase (adenine-specific) activity"/>
    <property type="evidence" value="ECO:0007669"/>
    <property type="project" value="UniProtKB-EC"/>
</dbReference>
<dbReference type="KEGG" id="ccro:CMC5_034860"/>
<feature type="compositionally biased region" description="Basic and acidic residues" evidence="6">
    <location>
        <begin position="19"/>
        <end position="30"/>
    </location>
</feature>
<dbReference type="Gene3D" id="3.40.50.150">
    <property type="entry name" value="Vaccinia Virus protein VP39"/>
    <property type="match status" value="1"/>
</dbReference>
<feature type="domain" description="Type II methyltransferase M.TaqI-like" evidence="7">
    <location>
        <begin position="332"/>
        <end position="586"/>
    </location>
</feature>